<dbReference type="SUPFAM" id="SSF53218">
    <property type="entry name" value="Molybdenum cofactor biosynthesis proteins"/>
    <property type="match status" value="1"/>
</dbReference>
<dbReference type="GO" id="GO:0006777">
    <property type="term" value="P:Mo-molybdopterin cofactor biosynthetic process"/>
    <property type="evidence" value="ECO:0007669"/>
    <property type="project" value="UniProtKB-KW"/>
</dbReference>
<reference evidence="4" key="1">
    <citation type="submission" date="2018-05" db="EMBL/GenBank/DDBJ databases">
        <authorList>
            <person name="Lanie J.A."/>
            <person name="Ng W.-L."/>
            <person name="Kazmierczak K.M."/>
            <person name="Andrzejewski T.M."/>
            <person name="Davidsen T.M."/>
            <person name="Wayne K.J."/>
            <person name="Tettelin H."/>
            <person name="Glass J.I."/>
            <person name="Rusch D."/>
            <person name="Podicherti R."/>
            <person name="Tsui H.-C.T."/>
            <person name="Winkler M.E."/>
        </authorList>
    </citation>
    <scope>NUCLEOTIDE SEQUENCE</scope>
</reference>
<evidence type="ECO:0000256" key="2">
    <source>
        <dbReference type="ARBA" id="ARBA00023150"/>
    </source>
</evidence>
<sequence>MAKNKSKRDFIALNIAVLTVSDTRTEKSDISGKRLTELLGTDGHILHEKVIVPDDIYQIRAEVSKWISNSTVDVILTTGGTGVTGRDGTPEAVEILFDKVIDGFGEVFRYLSYQQIKTSTMQSRSIAGVANGTYIFCLPGSVNACVTAWNEIIKFQLDSRTRPCNLVELMPRLKEK</sequence>
<comment type="similarity">
    <text evidence="1">Belongs to the MoaB/Mog family.</text>
</comment>
<dbReference type="NCBIfam" id="TIGR02667">
    <property type="entry name" value="moaB_proteo"/>
    <property type="match status" value="1"/>
</dbReference>
<evidence type="ECO:0000256" key="1">
    <source>
        <dbReference type="ARBA" id="ARBA00006112"/>
    </source>
</evidence>
<feature type="domain" description="MoaB/Mog" evidence="3">
    <location>
        <begin position="16"/>
        <end position="160"/>
    </location>
</feature>
<dbReference type="SMART" id="SM00852">
    <property type="entry name" value="MoCF_biosynth"/>
    <property type="match status" value="1"/>
</dbReference>
<dbReference type="Gene3D" id="3.40.980.10">
    <property type="entry name" value="MoaB/Mog-like domain"/>
    <property type="match status" value="1"/>
</dbReference>
<dbReference type="PANTHER" id="PTHR43232:SF2">
    <property type="entry name" value="MOLYBDENUM COFACTOR BIOSYNTHESIS PROTEIN B"/>
    <property type="match status" value="1"/>
</dbReference>
<dbReference type="Pfam" id="PF00994">
    <property type="entry name" value="MoCF_biosynth"/>
    <property type="match status" value="1"/>
</dbReference>
<dbReference type="InterPro" id="IPR012245">
    <property type="entry name" value="MoaB"/>
</dbReference>
<dbReference type="InterPro" id="IPR001453">
    <property type="entry name" value="MoaB/Mog_dom"/>
</dbReference>
<evidence type="ECO:0000313" key="4">
    <source>
        <dbReference type="EMBL" id="SVB02748.1"/>
    </source>
</evidence>
<evidence type="ECO:0000259" key="3">
    <source>
        <dbReference type="SMART" id="SM00852"/>
    </source>
</evidence>
<dbReference type="InterPro" id="IPR036425">
    <property type="entry name" value="MoaB/Mog-like_dom_sf"/>
</dbReference>
<dbReference type="PIRSF" id="PIRSF006443">
    <property type="entry name" value="MoaB"/>
    <property type="match status" value="1"/>
</dbReference>
<dbReference type="AlphaFoldDB" id="A0A382AMQ1"/>
<dbReference type="EMBL" id="UINC01026031">
    <property type="protein sequence ID" value="SVB02748.1"/>
    <property type="molecule type" value="Genomic_DNA"/>
</dbReference>
<dbReference type="GO" id="GO:0005829">
    <property type="term" value="C:cytosol"/>
    <property type="evidence" value="ECO:0007669"/>
    <property type="project" value="TreeGrafter"/>
</dbReference>
<dbReference type="NCBIfam" id="TIGR00177">
    <property type="entry name" value="molyb_syn"/>
    <property type="match status" value="1"/>
</dbReference>
<dbReference type="CDD" id="cd00886">
    <property type="entry name" value="MogA_MoaB"/>
    <property type="match status" value="1"/>
</dbReference>
<protein>
    <recommendedName>
        <fullName evidence="3">MoaB/Mog domain-containing protein</fullName>
    </recommendedName>
</protein>
<dbReference type="PROSITE" id="PS01078">
    <property type="entry name" value="MOCF_BIOSYNTHESIS_1"/>
    <property type="match status" value="1"/>
</dbReference>
<accession>A0A382AMQ1</accession>
<dbReference type="InterPro" id="IPR008284">
    <property type="entry name" value="MoCF_biosynth_CS"/>
</dbReference>
<dbReference type="InterPro" id="IPR013484">
    <property type="entry name" value="MoaB_proteobac"/>
</dbReference>
<gene>
    <name evidence="4" type="ORF">METZ01_LOCUS155602</name>
</gene>
<organism evidence="4">
    <name type="scientific">marine metagenome</name>
    <dbReference type="NCBI Taxonomy" id="408172"/>
    <lineage>
        <taxon>unclassified sequences</taxon>
        <taxon>metagenomes</taxon>
        <taxon>ecological metagenomes</taxon>
    </lineage>
</organism>
<dbReference type="PANTHER" id="PTHR43232">
    <property type="entry name" value="MOLYBDENUM COFACTOR BIOSYNTHESIS PROTEIN B"/>
    <property type="match status" value="1"/>
</dbReference>
<name>A0A382AMQ1_9ZZZZ</name>
<proteinExistence type="inferred from homology"/>
<keyword evidence="2" id="KW-0501">Molybdenum cofactor biosynthesis</keyword>